<accession>A0A1V0SBA1</accession>
<reference evidence="1" key="1">
    <citation type="journal article" date="2017" name="Science">
        <title>Giant viruses with an expanded complement of translation system components.</title>
        <authorList>
            <person name="Schulz F."/>
            <person name="Yutin N."/>
            <person name="Ivanova N.N."/>
            <person name="Ortega D.R."/>
            <person name="Lee T.K."/>
            <person name="Vierheilig J."/>
            <person name="Daims H."/>
            <person name="Horn M."/>
            <person name="Wagner M."/>
            <person name="Jensen G.J."/>
            <person name="Kyrpides N.C."/>
            <person name="Koonin E.V."/>
            <person name="Woyke T."/>
        </authorList>
    </citation>
    <scope>NUCLEOTIDE SEQUENCE</scope>
    <source>
        <strain evidence="1">CTV1</strain>
    </source>
</reference>
<name>A0A1V0SBA1_9VIRU</name>
<organism evidence="1">
    <name type="scientific">Catovirus CTV1</name>
    <dbReference type="NCBI Taxonomy" id="1977631"/>
    <lineage>
        <taxon>Viruses</taxon>
        <taxon>Varidnaviria</taxon>
        <taxon>Bamfordvirae</taxon>
        <taxon>Nucleocytoviricota</taxon>
        <taxon>Megaviricetes</taxon>
        <taxon>Imitervirales</taxon>
        <taxon>Mimiviridae</taxon>
        <taxon>Klosneuvirinae</taxon>
        <taxon>Catovirus</taxon>
    </lineage>
</organism>
<protein>
    <submittedName>
        <fullName evidence="1">Uncharacterized protein</fullName>
    </submittedName>
</protein>
<dbReference type="EMBL" id="KY684083">
    <property type="protein sequence ID" value="ARF08997.1"/>
    <property type="molecule type" value="Genomic_DNA"/>
</dbReference>
<sequence>MFVIICRMEKNEGTYNIGDKIKFKIIESIRGNCGLKIKYEPYMEIINDQHIINIKEVDNI</sequence>
<evidence type="ECO:0000313" key="1">
    <source>
        <dbReference type="EMBL" id="ARF08997.1"/>
    </source>
</evidence>
<proteinExistence type="predicted"/>
<gene>
    <name evidence="1" type="ORF">Catovirus_1_1047</name>
</gene>